<keyword evidence="3" id="KW-1185">Reference proteome</keyword>
<dbReference type="GO" id="GO:0016787">
    <property type="term" value="F:hydrolase activity"/>
    <property type="evidence" value="ECO:0007669"/>
    <property type="project" value="UniProtKB-KW"/>
</dbReference>
<dbReference type="InterPro" id="IPR029058">
    <property type="entry name" value="AB_hydrolase_fold"/>
</dbReference>
<sequence length="299" mass="33553">MVTVRRVLTKILLLKLLINVAMKKILLILLFFIPTIVSGQAIPYGNNPAAGDYVKVKDGTRIYYETYGTGKPLVLLHGGLYGEISEYENLIPVLSKNFMVIAIATRGHTKSEIGHQPYTYQLMSDDAYTVIRQVTKDSITLIGFSDGAVIALDLTIRHPDLVRKLVFAGGNISSASYRPGEMDQLKRLSGASLERDIPDFVRERKKLMPEPERWGDFVELLKHAWINQTAVTPEQIKSIKCPVLVAAGDRDRYNAIESFVSIYKLLPLAQLAIIPNSDHIIFYRQPALMETMVTGFLMK</sequence>
<dbReference type="PANTHER" id="PTHR43433:SF5">
    <property type="entry name" value="AB HYDROLASE-1 DOMAIN-CONTAINING PROTEIN"/>
    <property type="match status" value="1"/>
</dbReference>
<dbReference type="Gene3D" id="3.40.50.1820">
    <property type="entry name" value="alpha/beta hydrolase"/>
    <property type="match status" value="1"/>
</dbReference>
<evidence type="ECO:0000259" key="1">
    <source>
        <dbReference type="Pfam" id="PF00561"/>
    </source>
</evidence>
<dbReference type="OrthoDB" id="2247630at2"/>
<dbReference type="Proteomes" id="UP000251402">
    <property type="component" value="Chromosome"/>
</dbReference>
<feature type="domain" description="AB hydrolase-1" evidence="1">
    <location>
        <begin position="72"/>
        <end position="176"/>
    </location>
</feature>
<name>A0A5C1HVJ7_9SPHI</name>
<proteinExistence type="predicted"/>
<evidence type="ECO:0000313" key="2">
    <source>
        <dbReference type="EMBL" id="QEM09599.1"/>
    </source>
</evidence>
<dbReference type="AlphaFoldDB" id="A0A5C1HVJ7"/>
<dbReference type="EMBL" id="CP043450">
    <property type="protein sequence ID" value="QEM09599.1"/>
    <property type="molecule type" value="Genomic_DNA"/>
</dbReference>
<gene>
    <name evidence="2" type="ORF">DEO27_006035</name>
</gene>
<dbReference type="PANTHER" id="PTHR43433">
    <property type="entry name" value="HYDROLASE, ALPHA/BETA FOLD FAMILY PROTEIN"/>
    <property type="match status" value="1"/>
</dbReference>
<dbReference type="KEGG" id="mrub:DEO27_006035"/>
<dbReference type="InterPro" id="IPR000073">
    <property type="entry name" value="AB_hydrolase_1"/>
</dbReference>
<evidence type="ECO:0000313" key="3">
    <source>
        <dbReference type="Proteomes" id="UP000251402"/>
    </source>
</evidence>
<keyword evidence="2" id="KW-0378">Hydrolase</keyword>
<dbReference type="SUPFAM" id="SSF53474">
    <property type="entry name" value="alpha/beta-Hydrolases"/>
    <property type="match status" value="1"/>
</dbReference>
<reference evidence="2" key="1">
    <citation type="submission" date="2019-08" db="EMBL/GenBank/DDBJ databases">
        <title>Comparative genome analysis confer to the adaptation heavy metal polluted environment.</title>
        <authorList>
            <person name="Li Y."/>
        </authorList>
    </citation>
    <scope>NUCLEOTIDE SEQUENCE [LARGE SCALE GENOMIC DNA]</scope>
    <source>
        <strain evidence="2">P1</strain>
    </source>
</reference>
<organism evidence="2 3">
    <name type="scientific">Mucilaginibacter rubeus</name>
    <dbReference type="NCBI Taxonomy" id="2027860"/>
    <lineage>
        <taxon>Bacteria</taxon>
        <taxon>Pseudomonadati</taxon>
        <taxon>Bacteroidota</taxon>
        <taxon>Sphingobacteriia</taxon>
        <taxon>Sphingobacteriales</taxon>
        <taxon>Sphingobacteriaceae</taxon>
        <taxon>Mucilaginibacter</taxon>
    </lineage>
</organism>
<accession>A0A5C1HVJ7</accession>
<dbReference type="Pfam" id="PF00561">
    <property type="entry name" value="Abhydrolase_1"/>
    <property type="match status" value="1"/>
</dbReference>
<dbReference type="InterPro" id="IPR050471">
    <property type="entry name" value="AB_hydrolase"/>
</dbReference>
<protein>
    <submittedName>
        <fullName evidence="2">Alpha/beta hydrolase</fullName>
    </submittedName>
</protein>